<dbReference type="GO" id="GO:0009380">
    <property type="term" value="C:excinuclease repair complex"/>
    <property type="evidence" value="ECO:0007669"/>
    <property type="project" value="InterPro"/>
</dbReference>
<dbReference type="SUPFAM" id="SSF47781">
    <property type="entry name" value="RuvA domain 2-like"/>
    <property type="match status" value="1"/>
</dbReference>
<dbReference type="NCBIfam" id="NF001824">
    <property type="entry name" value="PRK00558.1-5"/>
    <property type="match status" value="1"/>
</dbReference>
<comment type="subcellular location">
    <subcellularLocation>
        <location evidence="7">Cytoplasm</location>
    </subcellularLocation>
</comment>
<dbReference type="Pfam" id="PF22920">
    <property type="entry name" value="UvrC_RNaseH"/>
    <property type="match status" value="1"/>
</dbReference>
<dbReference type="FunFam" id="3.40.1440.10:FF:000001">
    <property type="entry name" value="UvrABC system protein C"/>
    <property type="match status" value="1"/>
</dbReference>
<comment type="caution">
    <text evidence="11">The sequence shown here is derived from an EMBL/GenBank/DDBJ whole genome shotgun (WGS) entry which is preliminary data.</text>
</comment>
<dbReference type="Gene3D" id="1.10.150.20">
    <property type="entry name" value="5' to 3' exonuclease, C-terminal subdomain"/>
    <property type="match status" value="1"/>
</dbReference>
<dbReference type="Proteomes" id="UP000611762">
    <property type="component" value="Unassembled WGS sequence"/>
</dbReference>
<dbReference type="InterPro" id="IPR035901">
    <property type="entry name" value="GIY-YIG_endonuc_sf"/>
</dbReference>
<dbReference type="GO" id="GO:0009432">
    <property type="term" value="P:SOS response"/>
    <property type="evidence" value="ECO:0007669"/>
    <property type="project" value="UniProtKB-UniRule"/>
</dbReference>
<keyword evidence="5 7" id="KW-0234">DNA repair</keyword>
<dbReference type="InterPro" id="IPR010994">
    <property type="entry name" value="RuvA_2-like"/>
</dbReference>
<evidence type="ECO:0000313" key="11">
    <source>
        <dbReference type="EMBL" id="MBC8539515.1"/>
    </source>
</evidence>
<comment type="similarity">
    <text evidence="7">Belongs to the UvrC family.</text>
</comment>
<gene>
    <name evidence="7 11" type="primary">uvrC</name>
    <name evidence="11" type="ORF">H8698_00810</name>
</gene>
<proteinExistence type="inferred from homology"/>
<dbReference type="Pfam" id="PF08459">
    <property type="entry name" value="UvrC_RNaseH_dom"/>
    <property type="match status" value="1"/>
</dbReference>
<dbReference type="PANTHER" id="PTHR30562">
    <property type="entry name" value="UVRC/OXIDOREDUCTASE"/>
    <property type="match status" value="1"/>
</dbReference>
<evidence type="ECO:0000256" key="5">
    <source>
        <dbReference type="ARBA" id="ARBA00023204"/>
    </source>
</evidence>
<dbReference type="CDD" id="cd10434">
    <property type="entry name" value="GIY-YIG_UvrC_Cho"/>
    <property type="match status" value="1"/>
</dbReference>
<dbReference type="InterPro" id="IPR001162">
    <property type="entry name" value="UvrC_RNase_H_dom"/>
</dbReference>
<dbReference type="GO" id="GO:0005737">
    <property type="term" value="C:cytoplasm"/>
    <property type="evidence" value="ECO:0007669"/>
    <property type="project" value="UniProtKB-SubCell"/>
</dbReference>
<dbReference type="GO" id="GO:0006289">
    <property type="term" value="P:nucleotide-excision repair"/>
    <property type="evidence" value="ECO:0007669"/>
    <property type="project" value="UniProtKB-UniRule"/>
</dbReference>
<dbReference type="Pfam" id="PF01541">
    <property type="entry name" value="GIY-YIG"/>
    <property type="match status" value="1"/>
</dbReference>
<name>A0A926DIG4_9FIRM</name>
<dbReference type="SUPFAM" id="SSF82771">
    <property type="entry name" value="GIY-YIG endonuclease"/>
    <property type="match status" value="1"/>
</dbReference>
<reference evidence="11" key="1">
    <citation type="submission" date="2020-08" db="EMBL/GenBank/DDBJ databases">
        <title>Genome public.</title>
        <authorList>
            <person name="Liu C."/>
            <person name="Sun Q."/>
        </authorList>
    </citation>
    <scope>NUCLEOTIDE SEQUENCE</scope>
    <source>
        <strain evidence="11">H8</strain>
    </source>
</reference>
<dbReference type="PROSITE" id="PS50165">
    <property type="entry name" value="UVRC"/>
    <property type="match status" value="1"/>
</dbReference>
<dbReference type="AlphaFoldDB" id="A0A926DIG4"/>
<dbReference type="Gene3D" id="3.40.1440.10">
    <property type="entry name" value="GIY-YIG endonuclease"/>
    <property type="match status" value="1"/>
</dbReference>
<dbReference type="HAMAP" id="MF_00203">
    <property type="entry name" value="UvrC"/>
    <property type="match status" value="1"/>
</dbReference>
<organism evidence="11 12">
    <name type="scientific">Congzhengia minquanensis</name>
    <dbReference type="NCBI Taxonomy" id="2763657"/>
    <lineage>
        <taxon>Bacteria</taxon>
        <taxon>Bacillati</taxon>
        <taxon>Bacillota</taxon>
        <taxon>Clostridia</taxon>
        <taxon>Eubacteriales</taxon>
        <taxon>Oscillospiraceae</taxon>
        <taxon>Congzhengia</taxon>
    </lineage>
</organism>
<keyword evidence="2 7" id="KW-0227">DNA damage</keyword>
<dbReference type="SMART" id="SM00278">
    <property type="entry name" value="HhH1"/>
    <property type="match status" value="2"/>
</dbReference>
<evidence type="ECO:0000256" key="3">
    <source>
        <dbReference type="ARBA" id="ARBA00022769"/>
    </source>
</evidence>
<evidence type="ECO:0000259" key="8">
    <source>
        <dbReference type="PROSITE" id="PS50151"/>
    </source>
</evidence>
<dbReference type="SUPFAM" id="SSF46600">
    <property type="entry name" value="C-terminal UvrC-binding domain of UvrB"/>
    <property type="match status" value="1"/>
</dbReference>
<evidence type="ECO:0000259" key="10">
    <source>
        <dbReference type="PROSITE" id="PS50165"/>
    </source>
</evidence>
<keyword evidence="6 7" id="KW-0742">SOS response</keyword>
<dbReference type="InterPro" id="IPR001943">
    <property type="entry name" value="UVR_dom"/>
</dbReference>
<dbReference type="SMART" id="SM00465">
    <property type="entry name" value="GIYc"/>
    <property type="match status" value="1"/>
</dbReference>
<dbReference type="GO" id="GO:0009381">
    <property type="term" value="F:excinuclease ABC activity"/>
    <property type="evidence" value="ECO:0007669"/>
    <property type="project" value="UniProtKB-UniRule"/>
</dbReference>
<feature type="domain" description="UvrC family homology region profile" evidence="10">
    <location>
        <begin position="254"/>
        <end position="497"/>
    </location>
</feature>
<evidence type="ECO:0000259" key="9">
    <source>
        <dbReference type="PROSITE" id="PS50164"/>
    </source>
</evidence>
<evidence type="ECO:0000256" key="2">
    <source>
        <dbReference type="ARBA" id="ARBA00022763"/>
    </source>
</evidence>
<comment type="subunit">
    <text evidence="7">Interacts with UvrB in an incision complex.</text>
</comment>
<dbReference type="PROSITE" id="PS50164">
    <property type="entry name" value="GIY_YIG"/>
    <property type="match status" value="1"/>
</dbReference>
<dbReference type="GO" id="GO:0003677">
    <property type="term" value="F:DNA binding"/>
    <property type="evidence" value="ECO:0007669"/>
    <property type="project" value="UniProtKB-UniRule"/>
</dbReference>
<keyword evidence="1 7" id="KW-0963">Cytoplasm</keyword>
<feature type="domain" description="GIY-YIG" evidence="9">
    <location>
        <begin position="12"/>
        <end position="91"/>
    </location>
</feature>
<keyword evidence="4 7" id="KW-0267">Excision nuclease</keyword>
<sequence>MVDKELLKNLPGDPGVYIMKDKTGKVIYVGKAKVLKNRVRQYFQNTERHAPKVAAMVSHVDTFEYILTDSELEALILECNLIKKYRPYYNILLKDDKNYPYIKVTTNEEYPRIRFVRRMQKDGAKYFGPYSGGTAVREAMDLACKLFQIPTCEINLPKDLGKKRACINAQIGRCCAPCEIPISKEEYNERIKEACLFLGGGATELLEKLTEEMNAAAENLEFERAASLRDKIGGIRQMEKKQKIVSDRHADEDVIGFYSQENRTFVEVFFIRSGRLMGRRDTVMTNTAGMTEGETASSFLKQFYQDADFVPQNIYVQYECEDEELLSSWLSEISGRSVKIRTPQRGEKKALVEMANKNAKQAALNFMLKNAEGRKGVKRLILDLKEELGLTSPPYRIESYDISNTAGEDNVGSMVVFVNGEPAKRYYRRFKIETAMGGDDYHSMAEMILRRLKHAREEEKQIETGELLKEKAKFLPLPDCIFLDGGKGHLSVISELLELTDTDIPLFAMVKDDKHRTAALLKSDGSRVGLKPRSEEFRLVSAIQEEVHRFAIEYHRNLRGKRMKGSALEAIDGVGRKTAEKLLMHFKSIGAVKNAEIEELKKAGVSRTTAENIYSHFRK</sequence>
<feature type="domain" description="UVR" evidence="8">
    <location>
        <begin position="203"/>
        <end position="238"/>
    </location>
</feature>
<evidence type="ECO:0000256" key="1">
    <source>
        <dbReference type="ARBA" id="ARBA00022490"/>
    </source>
</evidence>
<dbReference type="InterPro" id="IPR004791">
    <property type="entry name" value="UvrC"/>
</dbReference>
<evidence type="ECO:0000256" key="6">
    <source>
        <dbReference type="ARBA" id="ARBA00023236"/>
    </source>
</evidence>
<accession>A0A926DIG4</accession>
<dbReference type="Gene3D" id="3.30.420.340">
    <property type="entry name" value="UvrC, RNAse H endonuclease domain"/>
    <property type="match status" value="1"/>
</dbReference>
<keyword evidence="12" id="KW-1185">Reference proteome</keyword>
<dbReference type="NCBIfam" id="TIGR00194">
    <property type="entry name" value="uvrC"/>
    <property type="match status" value="1"/>
</dbReference>
<dbReference type="Pfam" id="PF02151">
    <property type="entry name" value="UVR"/>
    <property type="match status" value="1"/>
</dbReference>
<dbReference type="RefSeq" id="WP_249310673.1">
    <property type="nucleotide sequence ID" value="NZ_JACRSU010000001.1"/>
</dbReference>
<dbReference type="PROSITE" id="PS50151">
    <property type="entry name" value="UVR"/>
    <property type="match status" value="1"/>
</dbReference>
<dbReference type="InterPro" id="IPR038476">
    <property type="entry name" value="UvrC_RNase_H_dom_sf"/>
</dbReference>
<dbReference type="InterPro" id="IPR036876">
    <property type="entry name" value="UVR_dom_sf"/>
</dbReference>
<protein>
    <recommendedName>
        <fullName evidence="7">UvrABC system protein C</fullName>
        <shortName evidence="7">Protein UvrC</shortName>
    </recommendedName>
    <alternativeName>
        <fullName evidence="7">Excinuclease ABC subunit C</fullName>
    </alternativeName>
</protein>
<evidence type="ECO:0000256" key="7">
    <source>
        <dbReference type="HAMAP-Rule" id="MF_00203"/>
    </source>
</evidence>
<dbReference type="Pfam" id="PF14520">
    <property type="entry name" value="HHH_5"/>
    <property type="match status" value="1"/>
</dbReference>
<evidence type="ECO:0000256" key="4">
    <source>
        <dbReference type="ARBA" id="ARBA00022881"/>
    </source>
</evidence>
<keyword evidence="3 7" id="KW-0228">DNA excision</keyword>
<dbReference type="PANTHER" id="PTHR30562:SF1">
    <property type="entry name" value="UVRABC SYSTEM PROTEIN C"/>
    <property type="match status" value="1"/>
</dbReference>
<dbReference type="EMBL" id="JACRSU010000001">
    <property type="protein sequence ID" value="MBC8539515.1"/>
    <property type="molecule type" value="Genomic_DNA"/>
</dbReference>
<evidence type="ECO:0000313" key="12">
    <source>
        <dbReference type="Proteomes" id="UP000611762"/>
    </source>
</evidence>
<comment type="function">
    <text evidence="7">The UvrABC repair system catalyzes the recognition and processing of DNA lesions. UvrC both incises the 5' and 3' sides of the lesion. The N-terminal half is responsible for the 3' incision and the C-terminal half is responsible for the 5' incision.</text>
</comment>
<dbReference type="InterPro" id="IPR047296">
    <property type="entry name" value="GIY-YIG_UvrC_Cho"/>
</dbReference>
<dbReference type="Gene3D" id="4.10.860.10">
    <property type="entry name" value="UVR domain"/>
    <property type="match status" value="1"/>
</dbReference>
<dbReference type="InterPro" id="IPR003583">
    <property type="entry name" value="Hlx-hairpin-Hlx_DNA-bd_motif"/>
</dbReference>
<dbReference type="InterPro" id="IPR050066">
    <property type="entry name" value="UvrABC_protein_C"/>
</dbReference>
<dbReference type="InterPro" id="IPR000305">
    <property type="entry name" value="GIY-YIG_endonuc"/>
</dbReference>